<dbReference type="HOGENOM" id="CLU_031864_5_3_14"/>
<dbReference type="InterPro" id="IPR023753">
    <property type="entry name" value="FAD/NAD-binding_dom"/>
</dbReference>
<dbReference type="RefSeq" id="WP_045749823.1">
    <property type="nucleotide sequence ID" value="NZ_FUZK01000001.1"/>
</dbReference>
<evidence type="ECO:0000256" key="2">
    <source>
        <dbReference type="ARBA" id="ARBA00023002"/>
    </source>
</evidence>
<evidence type="ECO:0000313" key="5">
    <source>
        <dbReference type="Proteomes" id="UP000032434"/>
    </source>
</evidence>
<name>A0A061AC06_9MOLU</name>
<dbReference type="GO" id="GO:0016491">
    <property type="term" value="F:oxidoreductase activity"/>
    <property type="evidence" value="ECO:0007669"/>
    <property type="project" value="UniProtKB-KW"/>
</dbReference>
<feature type="domain" description="FAD/NAD(P)-binding" evidence="3">
    <location>
        <begin position="181"/>
        <end position="267"/>
    </location>
</feature>
<sequence length="281" mass="31225">MHDVIIIGSGPAGISAALHLRKINIEALVIGKDYGQLTKLDMIDNWYGQLPISGERLIEKGIEQAIHLGIPVKKETVLNVETLDDHFVVTTNQFVYQSKTLVLATGKPRVPLNIEGFMRLKSRGIHLCTTCDGLIYKSKPVSIIGSGPYMEQELKVLENFTKDITIFTNGKNYTHPTYKVIQEEVVEFVGEKRLESIQTTKNTYPFRGVFLALDYPQATELSLKLGVLMESSNILVDENHQTNIKGLFAAGDVLGGTLQITKAVYDGLCVSEGIRKYLNKN</sequence>
<proteinExistence type="predicted"/>
<evidence type="ECO:0000259" key="3">
    <source>
        <dbReference type="Pfam" id="PF07992"/>
    </source>
</evidence>
<dbReference type="PRINTS" id="PR00368">
    <property type="entry name" value="FADPNR"/>
</dbReference>
<dbReference type="STRING" id="35623.Aocu_13320"/>
<dbReference type="InParanoid" id="A0A061AC06"/>
<dbReference type="InterPro" id="IPR050097">
    <property type="entry name" value="Ferredoxin-NADP_redctase_2"/>
</dbReference>
<feature type="domain" description="FAD/NAD(P)-binding" evidence="3">
    <location>
        <begin position="2"/>
        <end position="148"/>
    </location>
</feature>
<keyword evidence="5" id="KW-1185">Reference proteome</keyword>
<keyword evidence="1" id="KW-0285">Flavoprotein</keyword>
<dbReference type="PANTHER" id="PTHR48105">
    <property type="entry name" value="THIOREDOXIN REDUCTASE 1-RELATED-RELATED"/>
    <property type="match status" value="1"/>
</dbReference>
<dbReference type="SUPFAM" id="SSF51905">
    <property type="entry name" value="FAD/NAD(P)-binding domain"/>
    <property type="match status" value="1"/>
</dbReference>
<accession>A0A061AC06</accession>
<organism evidence="4 5">
    <name type="scientific">Acholeplasma oculi</name>
    <dbReference type="NCBI Taxonomy" id="35623"/>
    <lineage>
        <taxon>Bacteria</taxon>
        <taxon>Bacillati</taxon>
        <taxon>Mycoplasmatota</taxon>
        <taxon>Mollicutes</taxon>
        <taxon>Acholeplasmatales</taxon>
        <taxon>Acholeplasmataceae</taxon>
        <taxon>Acholeplasma</taxon>
    </lineage>
</organism>
<dbReference type="AlphaFoldDB" id="A0A061AC06"/>
<dbReference type="InterPro" id="IPR036188">
    <property type="entry name" value="FAD/NAD-bd_sf"/>
</dbReference>
<dbReference type="EMBL" id="LK028559">
    <property type="protein sequence ID" value="CDR31405.1"/>
    <property type="molecule type" value="Genomic_DNA"/>
</dbReference>
<reference evidence="5" key="1">
    <citation type="submission" date="2014-05" db="EMBL/GenBank/DDBJ databases">
        <authorList>
            <person name="Kube M."/>
        </authorList>
    </citation>
    <scope>NUCLEOTIDE SEQUENCE [LARGE SCALE GENOMIC DNA]</scope>
</reference>
<evidence type="ECO:0000256" key="1">
    <source>
        <dbReference type="ARBA" id="ARBA00022630"/>
    </source>
</evidence>
<dbReference type="Pfam" id="PF07992">
    <property type="entry name" value="Pyr_redox_2"/>
    <property type="match status" value="2"/>
</dbReference>
<protein>
    <submittedName>
        <fullName evidence="4">Thioredoxin reductase</fullName>
    </submittedName>
</protein>
<dbReference type="PATRIC" id="fig|35623.3.peg.1331"/>
<dbReference type="OrthoDB" id="9806179at2"/>
<dbReference type="PRINTS" id="PR00469">
    <property type="entry name" value="PNDRDTASEII"/>
</dbReference>
<dbReference type="Proteomes" id="UP000032434">
    <property type="component" value="Chromosome 1"/>
</dbReference>
<gene>
    <name evidence="4" type="ORF">Aocu_13320</name>
</gene>
<dbReference type="KEGG" id="aoc:Aocu_13320"/>
<keyword evidence="2" id="KW-0560">Oxidoreductase</keyword>
<dbReference type="Gene3D" id="3.50.50.60">
    <property type="entry name" value="FAD/NAD(P)-binding domain"/>
    <property type="match status" value="2"/>
</dbReference>
<evidence type="ECO:0000313" key="4">
    <source>
        <dbReference type="EMBL" id="CDR31405.1"/>
    </source>
</evidence>